<dbReference type="InterPro" id="IPR019109">
    <property type="entry name" value="MamF_MmsF"/>
</dbReference>
<dbReference type="AlphaFoldDB" id="A0A1M5SW91"/>
<evidence type="ECO:0000256" key="2">
    <source>
        <dbReference type="ARBA" id="ARBA00022692"/>
    </source>
</evidence>
<evidence type="ECO:0000313" key="7">
    <source>
        <dbReference type="EMBL" id="SHH42784.1"/>
    </source>
</evidence>
<proteinExistence type="predicted"/>
<keyword evidence="2 5" id="KW-0812">Transmembrane</keyword>
<keyword evidence="3 5" id="KW-1133">Transmembrane helix</keyword>
<feature type="transmembrane region" description="Helical" evidence="5">
    <location>
        <begin position="141"/>
        <end position="160"/>
    </location>
</feature>
<dbReference type="Pfam" id="PF09685">
    <property type="entry name" value="MamF_MmsF"/>
    <property type="match status" value="1"/>
</dbReference>
<dbReference type="CDD" id="cd00093">
    <property type="entry name" value="HTH_XRE"/>
    <property type="match status" value="1"/>
</dbReference>
<evidence type="ECO:0000313" key="8">
    <source>
        <dbReference type="Proteomes" id="UP000184112"/>
    </source>
</evidence>
<protein>
    <submittedName>
        <fullName evidence="7">DNA-binding transcriptional regulator, XRE-family HTH domain</fullName>
    </submittedName>
</protein>
<gene>
    <name evidence="7" type="ORF">SAMN05444388_110165</name>
</gene>
<evidence type="ECO:0000256" key="4">
    <source>
        <dbReference type="ARBA" id="ARBA00023136"/>
    </source>
</evidence>
<dbReference type="InterPro" id="IPR001387">
    <property type="entry name" value="Cro/C1-type_HTH"/>
</dbReference>
<dbReference type="Proteomes" id="UP000184112">
    <property type="component" value="Unassembled WGS sequence"/>
</dbReference>
<dbReference type="GO" id="GO:0003677">
    <property type="term" value="F:DNA binding"/>
    <property type="evidence" value="ECO:0007669"/>
    <property type="project" value="UniProtKB-KW"/>
</dbReference>
<keyword evidence="4 5" id="KW-0472">Membrane</keyword>
<dbReference type="SUPFAM" id="SSF47413">
    <property type="entry name" value="lambda repressor-like DNA-binding domains"/>
    <property type="match status" value="1"/>
</dbReference>
<accession>A0A1M5SW91</accession>
<evidence type="ECO:0000256" key="1">
    <source>
        <dbReference type="ARBA" id="ARBA00004141"/>
    </source>
</evidence>
<dbReference type="Gene3D" id="1.10.260.40">
    <property type="entry name" value="lambda repressor-like DNA-binding domains"/>
    <property type="match status" value="1"/>
</dbReference>
<dbReference type="SMART" id="SM00530">
    <property type="entry name" value="HTH_XRE"/>
    <property type="match status" value="1"/>
</dbReference>
<dbReference type="RefSeq" id="WP_073410535.1">
    <property type="nucleotide sequence ID" value="NZ_FQWH01000010.1"/>
</dbReference>
<feature type="transmembrane region" description="Helical" evidence="5">
    <location>
        <begin position="74"/>
        <end position="92"/>
    </location>
</feature>
<feature type="transmembrane region" description="Helical" evidence="5">
    <location>
        <begin position="112"/>
        <end position="129"/>
    </location>
</feature>
<organism evidence="7 8">
    <name type="scientific">Flavobacterium johnsoniae</name>
    <name type="common">Cytophaga johnsonae</name>
    <dbReference type="NCBI Taxonomy" id="986"/>
    <lineage>
        <taxon>Bacteria</taxon>
        <taxon>Pseudomonadati</taxon>
        <taxon>Bacteroidota</taxon>
        <taxon>Flavobacteriia</taxon>
        <taxon>Flavobacteriales</taxon>
        <taxon>Flavobacteriaceae</taxon>
        <taxon>Flavobacterium</taxon>
    </lineage>
</organism>
<dbReference type="EMBL" id="FQWH01000010">
    <property type="protein sequence ID" value="SHH42784.1"/>
    <property type="molecule type" value="Genomic_DNA"/>
</dbReference>
<evidence type="ECO:0000259" key="6">
    <source>
        <dbReference type="PROSITE" id="PS50943"/>
    </source>
</evidence>
<dbReference type="PROSITE" id="PS50943">
    <property type="entry name" value="HTH_CROC1"/>
    <property type="match status" value="1"/>
</dbReference>
<reference evidence="7 8" key="1">
    <citation type="submission" date="2016-11" db="EMBL/GenBank/DDBJ databases">
        <authorList>
            <person name="Jaros S."/>
            <person name="Januszkiewicz K."/>
            <person name="Wedrychowicz H."/>
        </authorList>
    </citation>
    <scope>NUCLEOTIDE SEQUENCE [LARGE SCALE GENOMIC DNA]</scope>
    <source>
        <strain evidence="7 8">DSM 6792</strain>
    </source>
</reference>
<evidence type="ECO:0000256" key="3">
    <source>
        <dbReference type="ARBA" id="ARBA00022989"/>
    </source>
</evidence>
<name>A0A1M5SW91_FLAJO</name>
<keyword evidence="7" id="KW-0238">DNA-binding</keyword>
<comment type="subcellular location">
    <subcellularLocation>
        <location evidence="1">Membrane</location>
        <topology evidence="1">Multi-pass membrane protein</topology>
    </subcellularLocation>
</comment>
<sequence>MKTKVQILREENHLTQTELAEKSGLSLRTIQRIEAGNILKGFTLKALAESFEVKPEDLISDVNKIDSDIKRAKLINFSALSSLIIPFGNIIFPSILTYKSKEAKAKELGKNILAVQIIYTFILGTLMLISPFIQKAFAIKFPLFLVFLILLKTLNVFIIFKNGLSLTQKSDLYIKLKYNIL</sequence>
<dbReference type="Pfam" id="PF01381">
    <property type="entry name" value="HTH_3"/>
    <property type="match status" value="1"/>
</dbReference>
<feature type="domain" description="HTH cro/C1-type" evidence="6">
    <location>
        <begin position="5"/>
        <end position="58"/>
    </location>
</feature>
<evidence type="ECO:0000256" key="5">
    <source>
        <dbReference type="SAM" id="Phobius"/>
    </source>
</evidence>
<dbReference type="InterPro" id="IPR010982">
    <property type="entry name" value="Lambda_DNA-bd_dom_sf"/>
</dbReference>